<dbReference type="Gene3D" id="3.20.20.80">
    <property type="entry name" value="Glycosidases"/>
    <property type="match status" value="1"/>
</dbReference>
<reference evidence="1" key="1">
    <citation type="submission" date="2022-07" db="EMBL/GenBank/DDBJ databases">
        <authorList>
            <person name="Macas J."/>
            <person name="Novak P."/>
            <person name="Neumann P."/>
        </authorList>
    </citation>
    <scope>NUCLEOTIDE SEQUENCE</scope>
</reference>
<dbReference type="Proteomes" id="UP001152523">
    <property type="component" value="Unassembled WGS sequence"/>
</dbReference>
<comment type="caution">
    <text evidence="1">The sequence shown here is derived from an EMBL/GenBank/DDBJ whole genome shotgun (WGS) entry which is preliminary data.</text>
</comment>
<gene>
    <name evidence="1" type="ORF">CEPIT_LOCUS39268</name>
</gene>
<proteinExistence type="predicted"/>
<organism evidence="1 2">
    <name type="scientific">Cuscuta epithymum</name>
    <dbReference type="NCBI Taxonomy" id="186058"/>
    <lineage>
        <taxon>Eukaryota</taxon>
        <taxon>Viridiplantae</taxon>
        <taxon>Streptophyta</taxon>
        <taxon>Embryophyta</taxon>
        <taxon>Tracheophyta</taxon>
        <taxon>Spermatophyta</taxon>
        <taxon>Magnoliopsida</taxon>
        <taxon>eudicotyledons</taxon>
        <taxon>Gunneridae</taxon>
        <taxon>Pentapetalae</taxon>
        <taxon>asterids</taxon>
        <taxon>lamiids</taxon>
        <taxon>Solanales</taxon>
        <taxon>Convolvulaceae</taxon>
        <taxon>Cuscuteae</taxon>
        <taxon>Cuscuta</taxon>
        <taxon>Cuscuta subgen. Cuscuta</taxon>
    </lineage>
</organism>
<dbReference type="GO" id="GO:0016985">
    <property type="term" value="F:mannan endo-1,4-beta-mannosidase activity"/>
    <property type="evidence" value="ECO:0007669"/>
    <property type="project" value="UniProtKB-EC"/>
</dbReference>
<protein>
    <recommendedName>
        <fullName evidence="3">Mannan endo-1,4-beta-mannosidase</fullName>
    </recommendedName>
</protein>
<dbReference type="AlphaFoldDB" id="A0AAV0G2J9"/>
<dbReference type="GO" id="GO:0005576">
    <property type="term" value="C:extracellular region"/>
    <property type="evidence" value="ECO:0007669"/>
    <property type="project" value="UniProtKB-SubCell"/>
</dbReference>
<dbReference type="PANTHER" id="PTHR31451">
    <property type="match status" value="1"/>
</dbReference>
<accession>A0AAV0G2J9</accession>
<dbReference type="SUPFAM" id="SSF51445">
    <property type="entry name" value="(Trans)glycosidases"/>
    <property type="match status" value="1"/>
</dbReference>
<dbReference type="InterPro" id="IPR045053">
    <property type="entry name" value="MAN-like"/>
</dbReference>
<keyword evidence="2" id="KW-1185">Reference proteome</keyword>
<name>A0AAV0G2J9_9ASTE</name>
<dbReference type="PANTHER" id="PTHR31451:SF39">
    <property type="entry name" value="MANNAN ENDO-1,4-BETA-MANNOSIDASE 1"/>
    <property type="match status" value="1"/>
</dbReference>
<sequence>MLLGEFGKDANEPDFTVANRDNFMRTAYAAVYSSAKTGGAASGSLFWQMMVEDLPNYQDGLSIILSQNTSTNDLIYQESQRLAGLRKMYAGLKNTEWKKKKTMGVAAREIHGNGNSN</sequence>
<dbReference type="InterPro" id="IPR017853">
    <property type="entry name" value="GH"/>
</dbReference>
<evidence type="ECO:0000313" key="1">
    <source>
        <dbReference type="EMBL" id="CAH9141627.1"/>
    </source>
</evidence>
<evidence type="ECO:0000313" key="2">
    <source>
        <dbReference type="Proteomes" id="UP001152523"/>
    </source>
</evidence>
<evidence type="ECO:0008006" key="3">
    <source>
        <dbReference type="Google" id="ProtNLM"/>
    </source>
</evidence>
<dbReference type="EMBL" id="CAMAPF010001032">
    <property type="protein sequence ID" value="CAH9141627.1"/>
    <property type="molecule type" value="Genomic_DNA"/>
</dbReference>